<dbReference type="SMART" id="SM00066">
    <property type="entry name" value="GAL4"/>
    <property type="match status" value="1"/>
</dbReference>
<dbReference type="Gene3D" id="4.10.240.10">
    <property type="entry name" value="Zn(2)-C6 fungal-type DNA-binding domain"/>
    <property type="match status" value="1"/>
</dbReference>
<sequence>MEKMKSRKPHTKSRNGCLPCKTRHVKCDETKPACVNCDTYGKICEYAPPKTKIAINNHVSPYPPVSTPSSTEGGALSQSSPHSGLNPSQDFTLNILDLRLLHHWSTVTALSLNFDPEAQEVLRSYFVKIGFDHPYLLHGILALAALHLSRLDQSLSSDYLLQAARHHDAALNQFRAAVQELDHSNFEAVFSFAFILFPYSCGLPVDLESGAEHVLGGEVQHLSLVRMVRPMVKQFYIPMFETELGHLVPRDTQGIDFERTPSGTGLENLQRFFRATRHLHTPDINEAYYNAIHPLEILFETASHGPDPPSASLVKMWPHEISQQFLDLLSERQPGALIIFAHYGVLLSRTRHFGSWRGVRRGYFRSHRRYWMTNGEPGWIGLRSK</sequence>
<dbReference type="PANTHER" id="PTHR47784">
    <property type="entry name" value="STEROL UPTAKE CONTROL PROTEIN 2"/>
    <property type="match status" value="1"/>
</dbReference>
<gene>
    <name evidence="4" type="ORF">K469DRAFT_686585</name>
</gene>
<dbReference type="OrthoDB" id="5386330at2759"/>
<organism evidence="4 5">
    <name type="scientific">Zopfia rhizophila CBS 207.26</name>
    <dbReference type="NCBI Taxonomy" id="1314779"/>
    <lineage>
        <taxon>Eukaryota</taxon>
        <taxon>Fungi</taxon>
        <taxon>Dikarya</taxon>
        <taxon>Ascomycota</taxon>
        <taxon>Pezizomycotina</taxon>
        <taxon>Dothideomycetes</taxon>
        <taxon>Dothideomycetes incertae sedis</taxon>
        <taxon>Zopfiaceae</taxon>
        <taxon>Zopfia</taxon>
    </lineage>
</organism>
<dbReference type="InterPro" id="IPR053157">
    <property type="entry name" value="Sterol_Uptake_Regulator"/>
</dbReference>
<feature type="domain" description="Zn(2)-C6 fungal-type" evidence="3">
    <location>
        <begin position="16"/>
        <end position="46"/>
    </location>
</feature>
<accession>A0A6A6ESN3</accession>
<dbReference type="Pfam" id="PF11951">
    <property type="entry name" value="Fungal_trans_2"/>
    <property type="match status" value="1"/>
</dbReference>
<dbReference type="CDD" id="cd00067">
    <property type="entry name" value="GAL4"/>
    <property type="match status" value="1"/>
</dbReference>
<keyword evidence="1" id="KW-0539">Nucleus</keyword>
<dbReference type="Pfam" id="PF00172">
    <property type="entry name" value="Zn_clus"/>
    <property type="match status" value="1"/>
</dbReference>
<protein>
    <recommendedName>
        <fullName evidence="3">Zn(2)-C6 fungal-type domain-containing protein</fullName>
    </recommendedName>
</protein>
<dbReference type="Proteomes" id="UP000800200">
    <property type="component" value="Unassembled WGS sequence"/>
</dbReference>
<dbReference type="InterPro" id="IPR001138">
    <property type="entry name" value="Zn2Cys6_DnaBD"/>
</dbReference>
<dbReference type="AlphaFoldDB" id="A0A6A6ESN3"/>
<keyword evidence="5" id="KW-1185">Reference proteome</keyword>
<name>A0A6A6ESN3_9PEZI</name>
<dbReference type="PROSITE" id="PS50048">
    <property type="entry name" value="ZN2_CY6_FUNGAL_2"/>
    <property type="match status" value="1"/>
</dbReference>
<proteinExistence type="predicted"/>
<dbReference type="InterPro" id="IPR021858">
    <property type="entry name" value="Fun_TF"/>
</dbReference>
<dbReference type="InterPro" id="IPR036864">
    <property type="entry name" value="Zn2-C6_fun-type_DNA-bd_sf"/>
</dbReference>
<dbReference type="PANTHER" id="PTHR47784:SF4">
    <property type="entry name" value="ZN(II)2CYS6 TRANSCRIPTION FACTOR (EUROFUNG)"/>
    <property type="match status" value="1"/>
</dbReference>
<dbReference type="GO" id="GO:0001228">
    <property type="term" value="F:DNA-binding transcription activator activity, RNA polymerase II-specific"/>
    <property type="evidence" value="ECO:0007669"/>
    <property type="project" value="TreeGrafter"/>
</dbReference>
<evidence type="ECO:0000256" key="1">
    <source>
        <dbReference type="ARBA" id="ARBA00023242"/>
    </source>
</evidence>
<evidence type="ECO:0000259" key="3">
    <source>
        <dbReference type="PROSITE" id="PS50048"/>
    </source>
</evidence>
<dbReference type="EMBL" id="ML994611">
    <property type="protein sequence ID" value="KAF2194574.1"/>
    <property type="molecule type" value="Genomic_DNA"/>
</dbReference>
<feature type="region of interest" description="Disordered" evidence="2">
    <location>
        <begin position="63"/>
        <end position="84"/>
    </location>
</feature>
<reference evidence="4" key="1">
    <citation type="journal article" date="2020" name="Stud. Mycol.">
        <title>101 Dothideomycetes genomes: a test case for predicting lifestyles and emergence of pathogens.</title>
        <authorList>
            <person name="Haridas S."/>
            <person name="Albert R."/>
            <person name="Binder M."/>
            <person name="Bloem J."/>
            <person name="Labutti K."/>
            <person name="Salamov A."/>
            <person name="Andreopoulos B."/>
            <person name="Baker S."/>
            <person name="Barry K."/>
            <person name="Bills G."/>
            <person name="Bluhm B."/>
            <person name="Cannon C."/>
            <person name="Castanera R."/>
            <person name="Culley D."/>
            <person name="Daum C."/>
            <person name="Ezra D."/>
            <person name="Gonzalez J."/>
            <person name="Henrissat B."/>
            <person name="Kuo A."/>
            <person name="Liang C."/>
            <person name="Lipzen A."/>
            <person name="Lutzoni F."/>
            <person name="Magnuson J."/>
            <person name="Mondo S."/>
            <person name="Nolan M."/>
            <person name="Ohm R."/>
            <person name="Pangilinan J."/>
            <person name="Park H.-J."/>
            <person name="Ramirez L."/>
            <person name="Alfaro M."/>
            <person name="Sun H."/>
            <person name="Tritt A."/>
            <person name="Yoshinaga Y."/>
            <person name="Zwiers L.-H."/>
            <person name="Turgeon B."/>
            <person name="Goodwin S."/>
            <person name="Spatafora J."/>
            <person name="Crous P."/>
            <person name="Grigoriev I."/>
        </authorList>
    </citation>
    <scope>NUCLEOTIDE SEQUENCE</scope>
    <source>
        <strain evidence="4">CBS 207.26</strain>
    </source>
</reference>
<evidence type="ECO:0000313" key="5">
    <source>
        <dbReference type="Proteomes" id="UP000800200"/>
    </source>
</evidence>
<dbReference type="GO" id="GO:0008270">
    <property type="term" value="F:zinc ion binding"/>
    <property type="evidence" value="ECO:0007669"/>
    <property type="project" value="InterPro"/>
</dbReference>
<evidence type="ECO:0000256" key="2">
    <source>
        <dbReference type="SAM" id="MobiDB-lite"/>
    </source>
</evidence>
<evidence type="ECO:0000313" key="4">
    <source>
        <dbReference type="EMBL" id="KAF2194574.1"/>
    </source>
</evidence>
<dbReference type="PROSITE" id="PS00463">
    <property type="entry name" value="ZN2_CY6_FUNGAL_1"/>
    <property type="match status" value="1"/>
</dbReference>
<dbReference type="SUPFAM" id="SSF57701">
    <property type="entry name" value="Zn2/Cys6 DNA-binding domain"/>
    <property type="match status" value="1"/>
</dbReference>